<dbReference type="EMBL" id="SJKD01000015">
    <property type="protein sequence ID" value="TCC37510.1"/>
    <property type="molecule type" value="Genomic_DNA"/>
</dbReference>
<dbReference type="CDD" id="cd03255">
    <property type="entry name" value="ABC_MJ0796_LolCDE_FtsE"/>
    <property type="match status" value="1"/>
</dbReference>
<dbReference type="AlphaFoldDB" id="A0A4R0IX62"/>
<evidence type="ECO:0000256" key="2">
    <source>
        <dbReference type="ARBA" id="ARBA00022741"/>
    </source>
</evidence>
<dbReference type="PROSITE" id="PS50893">
    <property type="entry name" value="ABC_TRANSPORTER_2"/>
    <property type="match status" value="1"/>
</dbReference>
<comment type="caution">
    <text evidence="5">The sequence shown here is derived from an EMBL/GenBank/DDBJ whole genome shotgun (WGS) entry which is preliminary data.</text>
</comment>
<dbReference type="OrthoDB" id="3176024at2"/>
<proteinExistence type="predicted"/>
<accession>A0A4R0IX62</accession>
<dbReference type="Pfam" id="PF00005">
    <property type="entry name" value="ABC_tran"/>
    <property type="match status" value="1"/>
</dbReference>
<dbReference type="SUPFAM" id="SSF52540">
    <property type="entry name" value="P-loop containing nucleoside triphosphate hydrolases"/>
    <property type="match status" value="1"/>
</dbReference>
<dbReference type="GO" id="GO:0005886">
    <property type="term" value="C:plasma membrane"/>
    <property type="evidence" value="ECO:0007669"/>
    <property type="project" value="TreeGrafter"/>
</dbReference>
<dbReference type="GO" id="GO:0016887">
    <property type="term" value="F:ATP hydrolysis activity"/>
    <property type="evidence" value="ECO:0007669"/>
    <property type="project" value="InterPro"/>
</dbReference>
<protein>
    <submittedName>
        <fullName evidence="5">ABC transporter ATP-binding protein</fullName>
    </submittedName>
</protein>
<evidence type="ECO:0000256" key="3">
    <source>
        <dbReference type="ARBA" id="ARBA00022840"/>
    </source>
</evidence>
<feature type="domain" description="ABC transporter" evidence="4">
    <location>
        <begin position="21"/>
        <end position="258"/>
    </location>
</feature>
<sequence>MDVGTPLGPPGVAHVNTKAIVQLRSVGKTYASGDNQVAALTNVTLDFLPGTFTAVMGPSGSGKSTLLHCAGGLACVDTGEVVVAGTALNGLSENALTRLRRERIGFVFQSFNLVPSLTVWQNVELPIRLAGRRAPQAEVTAVLAGLGLTDRVRHRPDQLSGGQQQRVAIARALVTRPKVLFADEPTGALDSRASRDVLVLLRNMAERSGQTIIMVTHDPAAAAYAGRVVFLGDGRVVGELLDPTPEAVAAHLTQLEQAPC</sequence>
<evidence type="ECO:0000256" key="1">
    <source>
        <dbReference type="ARBA" id="ARBA00022448"/>
    </source>
</evidence>
<evidence type="ECO:0000259" key="4">
    <source>
        <dbReference type="PROSITE" id="PS50893"/>
    </source>
</evidence>
<dbReference type="PROSITE" id="PS00211">
    <property type="entry name" value="ABC_TRANSPORTER_1"/>
    <property type="match status" value="1"/>
</dbReference>
<dbReference type="GO" id="GO:0098796">
    <property type="term" value="C:membrane protein complex"/>
    <property type="evidence" value="ECO:0007669"/>
    <property type="project" value="UniProtKB-ARBA"/>
</dbReference>
<dbReference type="FunFam" id="3.40.50.300:FF:000032">
    <property type="entry name" value="Export ABC transporter ATP-binding protein"/>
    <property type="match status" value="1"/>
</dbReference>
<evidence type="ECO:0000313" key="5">
    <source>
        <dbReference type="EMBL" id="TCC37510.1"/>
    </source>
</evidence>
<dbReference type="InterPro" id="IPR027417">
    <property type="entry name" value="P-loop_NTPase"/>
</dbReference>
<keyword evidence="2" id="KW-0547">Nucleotide-binding</keyword>
<evidence type="ECO:0000313" key="6">
    <source>
        <dbReference type="Proteomes" id="UP000293342"/>
    </source>
</evidence>
<gene>
    <name evidence="5" type="ORF">E0H75_40455</name>
</gene>
<keyword evidence="1" id="KW-0813">Transport</keyword>
<dbReference type="InterPro" id="IPR017911">
    <property type="entry name" value="MacB-like_ATP-bd"/>
</dbReference>
<dbReference type="GO" id="GO:0022857">
    <property type="term" value="F:transmembrane transporter activity"/>
    <property type="evidence" value="ECO:0007669"/>
    <property type="project" value="TreeGrafter"/>
</dbReference>
<dbReference type="InterPro" id="IPR015854">
    <property type="entry name" value="ABC_transpr_LolD-like"/>
</dbReference>
<dbReference type="PANTHER" id="PTHR24220">
    <property type="entry name" value="IMPORT ATP-BINDING PROTEIN"/>
    <property type="match status" value="1"/>
</dbReference>
<reference evidence="5 6" key="1">
    <citation type="submission" date="2019-02" db="EMBL/GenBank/DDBJ databases">
        <title>Kribbella capetownensis sp. nov. and Kribbella speibonae sp. nov., isolated from soil.</title>
        <authorList>
            <person name="Curtis S.M."/>
            <person name="Norton I."/>
            <person name="Everest G.J."/>
            <person name="Meyers P.R."/>
        </authorList>
    </citation>
    <scope>NUCLEOTIDE SEQUENCE [LARGE SCALE GENOMIC DNA]</scope>
    <source>
        <strain evidence="5 6">YM53</strain>
    </source>
</reference>
<name>A0A4R0IX62_9ACTN</name>
<keyword evidence="3 5" id="KW-0067">ATP-binding</keyword>
<dbReference type="Gene3D" id="3.40.50.300">
    <property type="entry name" value="P-loop containing nucleotide triphosphate hydrolases"/>
    <property type="match status" value="1"/>
</dbReference>
<dbReference type="SMART" id="SM00382">
    <property type="entry name" value="AAA"/>
    <property type="match status" value="1"/>
</dbReference>
<dbReference type="Proteomes" id="UP000293342">
    <property type="component" value="Unassembled WGS sequence"/>
</dbReference>
<dbReference type="InterPro" id="IPR003439">
    <property type="entry name" value="ABC_transporter-like_ATP-bd"/>
</dbReference>
<organism evidence="5 6">
    <name type="scientific">Kribbella capetownensis</name>
    <dbReference type="NCBI Taxonomy" id="1572659"/>
    <lineage>
        <taxon>Bacteria</taxon>
        <taxon>Bacillati</taxon>
        <taxon>Actinomycetota</taxon>
        <taxon>Actinomycetes</taxon>
        <taxon>Propionibacteriales</taxon>
        <taxon>Kribbellaceae</taxon>
        <taxon>Kribbella</taxon>
    </lineage>
</organism>
<dbReference type="InterPro" id="IPR003593">
    <property type="entry name" value="AAA+_ATPase"/>
</dbReference>
<keyword evidence="6" id="KW-1185">Reference proteome</keyword>
<dbReference type="PANTHER" id="PTHR24220:SF685">
    <property type="entry name" value="ABC TRANSPORTER RELATED"/>
    <property type="match status" value="1"/>
</dbReference>
<dbReference type="GO" id="GO:0005524">
    <property type="term" value="F:ATP binding"/>
    <property type="evidence" value="ECO:0007669"/>
    <property type="project" value="UniProtKB-KW"/>
</dbReference>
<dbReference type="InterPro" id="IPR017871">
    <property type="entry name" value="ABC_transporter-like_CS"/>
</dbReference>